<dbReference type="GeneID" id="103375871"/>
<proteinExistence type="predicted"/>
<evidence type="ECO:0000313" key="4">
    <source>
        <dbReference type="RefSeq" id="XP_008304393.1"/>
    </source>
</evidence>
<organism evidence="2 3">
    <name type="scientific">Stegastes partitus</name>
    <name type="common">bicolor damselfish</name>
    <dbReference type="NCBI Taxonomy" id="144197"/>
    <lineage>
        <taxon>Eukaryota</taxon>
        <taxon>Metazoa</taxon>
        <taxon>Chordata</taxon>
        <taxon>Craniata</taxon>
        <taxon>Vertebrata</taxon>
        <taxon>Euteleostomi</taxon>
        <taxon>Actinopterygii</taxon>
        <taxon>Neopterygii</taxon>
        <taxon>Teleostei</taxon>
        <taxon>Neoteleostei</taxon>
        <taxon>Acanthomorphata</taxon>
        <taxon>Ovalentaria</taxon>
        <taxon>Pomacentridae</taxon>
        <taxon>Stegastes</taxon>
    </lineage>
</organism>
<evidence type="ECO:0000313" key="3">
    <source>
        <dbReference type="RefSeq" id="XP_008304392.1"/>
    </source>
</evidence>
<sequence>MMAAGLQGDYNSHLFSVHSSAYNDKIVAFLRQPNIFEILQERQPDLSRNHSLRDKVQLIRTDGVSGLARLSGDADLVMLLSLFEDEVMSYVPPHALLHSSYCQSPRGSPVSSPQNSPGKVTS</sequence>
<dbReference type="GeneID" id="103375872"/>
<keyword evidence="2" id="KW-1185">Reference proteome</keyword>
<accession>A0A9Y4NVL2</accession>
<evidence type="ECO:0000313" key="2">
    <source>
        <dbReference type="Proteomes" id="UP000694891"/>
    </source>
</evidence>
<name>A0A9Y4NVL2_9TELE</name>
<dbReference type="Proteomes" id="UP000694891">
    <property type="component" value="Unplaced"/>
</dbReference>
<feature type="non-terminal residue" evidence="3">
    <location>
        <position position="122"/>
    </location>
</feature>
<evidence type="ECO:0000256" key="1">
    <source>
        <dbReference type="SAM" id="MobiDB-lite"/>
    </source>
</evidence>
<feature type="region of interest" description="Disordered" evidence="1">
    <location>
        <begin position="101"/>
        <end position="122"/>
    </location>
</feature>
<gene>
    <name evidence="3" type="primary">LOC103375871</name>
    <name evidence="4" type="synonym">LOC103375872</name>
</gene>
<dbReference type="RefSeq" id="XP_008304393.1">
    <property type="nucleotide sequence ID" value="XM_008306171.1"/>
</dbReference>
<protein>
    <submittedName>
        <fullName evidence="3 4">E3 ubiquitin-protein ligase HECW2-like</fullName>
    </submittedName>
</protein>
<reference evidence="3 4" key="1">
    <citation type="submission" date="2025-04" db="UniProtKB">
        <authorList>
            <consortium name="RefSeq"/>
        </authorList>
    </citation>
    <scope>IDENTIFICATION</scope>
</reference>
<dbReference type="RefSeq" id="XP_008304392.1">
    <property type="nucleotide sequence ID" value="XM_008306170.1"/>
</dbReference>
<dbReference type="AlphaFoldDB" id="A0A9Y4NVL2"/>